<gene>
    <name evidence="2" type="ORF">Prum_037170</name>
</gene>
<proteinExistence type="predicted"/>
<reference evidence="2 3" key="2">
    <citation type="submission" date="2020-03" db="EMBL/GenBank/DDBJ databases">
        <authorList>
            <person name="Ichikawa N."/>
            <person name="Kimura A."/>
            <person name="Kitahashi Y."/>
            <person name="Uohara A."/>
        </authorList>
    </citation>
    <scope>NUCLEOTIDE SEQUENCE [LARGE SCALE GENOMIC DNA]</scope>
    <source>
        <strain evidence="2 3">NBRC 108638</strain>
    </source>
</reference>
<dbReference type="AlphaFoldDB" id="A0A6V8LBP0"/>
<feature type="region of interest" description="Disordered" evidence="1">
    <location>
        <begin position="22"/>
        <end position="41"/>
    </location>
</feature>
<accession>A0A6V8LBP0</accession>
<reference evidence="2 3" key="1">
    <citation type="submission" date="2020-03" db="EMBL/GenBank/DDBJ databases">
        <title>Whole genome shotgun sequence of Phytohabitans rumicis NBRC 108638.</title>
        <authorList>
            <person name="Komaki H."/>
            <person name="Tamura T."/>
        </authorList>
    </citation>
    <scope>NUCLEOTIDE SEQUENCE [LARGE SCALE GENOMIC DNA]</scope>
    <source>
        <strain evidence="2 3">NBRC 108638</strain>
    </source>
</reference>
<comment type="caution">
    <text evidence="2">The sequence shown here is derived from an EMBL/GenBank/DDBJ whole genome shotgun (WGS) entry which is preliminary data.</text>
</comment>
<sequence length="100" mass="10284">MDSLRQLAARFDGAATTLTGASHRLAGLEPPSPAFGDGAPGRLGELGRVLHGQWLGAFGARAREAAATGARLSDAASALRAVAAEYSDVDEAARRRPEEA</sequence>
<organism evidence="2 3">
    <name type="scientific">Phytohabitans rumicis</name>
    <dbReference type="NCBI Taxonomy" id="1076125"/>
    <lineage>
        <taxon>Bacteria</taxon>
        <taxon>Bacillati</taxon>
        <taxon>Actinomycetota</taxon>
        <taxon>Actinomycetes</taxon>
        <taxon>Micromonosporales</taxon>
        <taxon>Micromonosporaceae</taxon>
    </lineage>
</organism>
<evidence type="ECO:0008006" key="4">
    <source>
        <dbReference type="Google" id="ProtNLM"/>
    </source>
</evidence>
<dbReference type="RefSeq" id="WP_173077503.1">
    <property type="nucleotide sequence ID" value="NZ_BAABJB010000009.1"/>
</dbReference>
<name>A0A6V8LBP0_9ACTN</name>
<protein>
    <recommendedName>
        <fullName evidence="4">Excreted virulence factor EspC, type VII ESX diderm</fullName>
    </recommendedName>
</protein>
<keyword evidence="3" id="KW-1185">Reference proteome</keyword>
<dbReference type="Proteomes" id="UP000482960">
    <property type="component" value="Unassembled WGS sequence"/>
</dbReference>
<evidence type="ECO:0000313" key="2">
    <source>
        <dbReference type="EMBL" id="GFJ90075.1"/>
    </source>
</evidence>
<evidence type="ECO:0000256" key="1">
    <source>
        <dbReference type="SAM" id="MobiDB-lite"/>
    </source>
</evidence>
<dbReference type="EMBL" id="BLPG01000001">
    <property type="protein sequence ID" value="GFJ90075.1"/>
    <property type="molecule type" value="Genomic_DNA"/>
</dbReference>
<evidence type="ECO:0000313" key="3">
    <source>
        <dbReference type="Proteomes" id="UP000482960"/>
    </source>
</evidence>